<dbReference type="EMBL" id="GBXM01020891">
    <property type="protein sequence ID" value="JAH87686.1"/>
    <property type="molecule type" value="Transcribed_RNA"/>
</dbReference>
<accession>A0A0E9WBJ1</accession>
<reference evidence="1" key="1">
    <citation type="submission" date="2014-11" db="EMBL/GenBank/DDBJ databases">
        <authorList>
            <person name="Amaro Gonzalez C."/>
        </authorList>
    </citation>
    <scope>NUCLEOTIDE SEQUENCE</scope>
</reference>
<sequence length="48" mass="5121">MKPGSKGQVNARGARGKFDSINSTACRTCGGVGLQLVILEMYWTFITG</sequence>
<dbReference type="AlphaFoldDB" id="A0A0E9WBJ1"/>
<reference evidence="1" key="2">
    <citation type="journal article" date="2015" name="Fish Shellfish Immunol.">
        <title>Early steps in the European eel (Anguilla anguilla)-Vibrio vulnificus interaction in the gills: Role of the RtxA13 toxin.</title>
        <authorList>
            <person name="Callol A."/>
            <person name="Pajuelo D."/>
            <person name="Ebbesson L."/>
            <person name="Teles M."/>
            <person name="MacKenzie S."/>
            <person name="Amaro C."/>
        </authorList>
    </citation>
    <scope>NUCLEOTIDE SEQUENCE</scope>
</reference>
<name>A0A0E9WBJ1_ANGAN</name>
<organism evidence="1">
    <name type="scientific">Anguilla anguilla</name>
    <name type="common">European freshwater eel</name>
    <name type="synonym">Muraena anguilla</name>
    <dbReference type="NCBI Taxonomy" id="7936"/>
    <lineage>
        <taxon>Eukaryota</taxon>
        <taxon>Metazoa</taxon>
        <taxon>Chordata</taxon>
        <taxon>Craniata</taxon>
        <taxon>Vertebrata</taxon>
        <taxon>Euteleostomi</taxon>
        <taxon>Actinopterygii</taxon>
        <taxon>Neopterygii</taxon>
        <taxon>Teleostei</taxon>
        <taxon>Anguilliformes</taxon>
        <taxon>Anguillidae</taxon>
        <taxon>Anguilla</taxon>
    </lineage>
</organism>
<evidence type="ECO:0000313" key="1">
    <source>
        <dbReference type="EMBL" id="JAH87686.1"/>
    </source>
</evidence>
<proteinExistence type="predicted"/>
<protein>
    <submittedName>
        <fullName evidence="1">Uncharacterized protein</fullName>
    </submittedName>
</protein>